<organism evidence="2 3">
    <name type="scientific">Microbacterium fluvii</name>
    <dbReference type="NCBI Taxonomy" id="415215"/>
    <lineage>
        <taxon>Bacteria</taxon>
        <taxon>Bacillati</taxon>
        <taxon>Actinomycetota</taxon>
        <taxon>Actinomycetes</taxon>
        <taxon>Micrococcales</taxon>
        <taxon>Microbacteriaceae</taxon>
        <taxon>Microbacterium</taxon>
    </lineage>
</organism>
<dbReference type="RefSeq" id="WP_262875240.1">
    <property type="nucleotide sequence ID" value="NZ_BAABKW010000007.1"/>
</dbReference>
<dbReference type="Pfam" id="PF03659">
    <property type="entry name" value="Glyco_hydro_71"/>
    <property type="match status" value="1"/>
</dbReference>
<keyword evidence="3" id="KW-1185">Reference proteome</keyword>
<dbReference type="EMBL" id="JBHTBE010000004">
    <property type="protein sequence ID" value="MFC7270311.1"/>
    <property type="molecule type" value="Genomic_DNA"/>
</dbReference>
<dbReference type="InterPro" id="IPR005197">
    <property type="entry name" value="Glyco_hydro_71"/>
</dbReference>
<dbReference type="Proteomes" id="UP001596507">
    <property type="component" value="Unassembled WGS sequence"/>
</dbReference>
<name>A0ABW2HGU9_9MICO</name>
<sequence length="680" mass="70695">MTAPNGHTPALPLPYATPVRVLLAVFAAIALVLAGLAGGSVASAATTTQTRTVTLTASDAGWTTTRQPTTAKSNSTYISVTKGADAGYLKFSTASLPDDATITAATLALNVRSTKATSGGVLVHPASSSWASATLTNAKRPAHQDAQLNSSLVKAVAGKTISIPFGSVSSISKTATTSFELRYSQGAVGTLFNLKSSAPTLTISYTVPASAAAPADPEEPATPTTPTTPTVSTSELPFTVPAVGSSSRDVFAHYFPPYPVSFDNADPDSDYYARNYLTVDGENGKHAAYSGLLRDRPEGRSPLSGDWEQKDFTSEIDAAAASGVDGFMVDVLSLSGGNWDRTLGLTEAAAARKDGFSVIPNIDATSNVVSSTPAAIATAIAPMLTSKAAYKLPDGRVLLSSFKAEGKSAAWWKQLISALSAKGISVAFVAVFLDSSEANLREFAPFTYAASNWGKRSPDSVRAATDRTDLAHDLGMKWIEPIAVQDVRHKSGVYAEAGNTETIRATWKRAIDNGADFAQLITWNDYSEATSFAPSMMHGDAFLDLSAYYATWFKTGSAPKLAGDELILTHRSQRASAVAQLAPTTLSATLGGNLTEPRDTVEVVSMLTSAATLTVKVGSASYTISAPAGLSAHTVPLQTGKVSVTATRSGATVASAATSTTVVSTPKVTNLLYWAATSRG</sequence>
<proteinExistence type="predicted"/>
<evidence type="ECO:0000313" key="3">
    <source>
        <dbReference type="Proteomes" id="UP001596507"/>
    </source>
</evidence>
<feature type="region of interest" description="Disordered" evidence="1">
    <location>
        <begin position="211"/>
        <end position="235"/>
    </location>
</feature>
<dbReference type="Gene3D" id="3.20.20.80">
    <property type="entry name" value="Glycosidases"/>
    <property type="match status" value="1"/>
</dbReference>
<reference evidence="3" key="1">
    <citation type="journal article" date="2019" name="Int. J. Syst. Evol. Microbiol.">
        <title>The Global Catalogue of Microorganisms (GCM) 10K type strain sequencing project: providing services to taxonomists for standard genome sequencing and annotation.</title>
        <authorList>
            <consortium name="The Broad Institute Genomics Platform"/>
            <consortium name="The Broad Institute Genome Sequencing Center for Infectious Disease"/>
            <person name="Wu L."/>
            <person name="Ma J."/>
        </authorList>
    </citation>
    <scope>NUCLEOTIDE SEQUENCE [LARGE SCALE GENOMIC DNA]</scope>
    <source>
        <strain evidence="3">CGMCC 1.15772</strain>
    </source>
</reference>
<gene>
    <name evidence="2" type="ORF">ACFQRL_15205</name>
</gene>
<evidence type="ECO:0000313" key="2">
    <source>
        <dbReference type="EMBL" id="MFC7270311.1"/>
    </source>
</evidence>
<accession>A0ABW2HGU9</accession>
<protein>
    <submittedName>
        <fullName evidence="2">Endo-1,3-alpha-glucanase family glycosylhydrolase</fullName>
    </submittedName>
</protein>
<evidence type="ECO:0000256" key="1">
    <source>
        <dbReference type="SAM" id="MobiDB-lite"/>
    </source>
</evidence>
<dbReference type="NCBIfam" id="NF033679">
    <property type="entry name" value="DNRLRE_dom"/>
    <property type="match status" value="1"/>
</dbReference>
<comment type="caution">
    <text evidence="2">The sequence shown here is derived from an EMBL/GenBank/DDBJ whole genome shotgun (WGS) entry which is preliminary data.</text>
</comment>